<evidence type="ECO:0000256" key="10">
    <source>
        <dbReference type="ARBA" id="ARBA00023027"/>
    </source>
</evidence>
<proteinExistence type="inferred from homology"/>
<accession>A0A1I2ACA7</accession>
<keyword evidence="9 16" id="KW-1133">Transmembrane helix</keyword>
<feature type="transmembrane region" description="Helical" evidence="16">
    <location>
        <begin position="371"/>
        <end position="391"/>
    </location>
</feature>
<evidence type="ECO:0000256" key="8">
    <source>
        <dbReference type="ARBA" id="ARBA00022967"/>
    </source>
</evidence>
<reference evidence="18 19" key="1">
    <citation type="submission" date="2016-10" db="EMBL/GenBank/DDBJ databases">
        <authorList>
            <person name="de Groot N.N."/>
        </authorList>
    </citation>
    <scope>NUCLEOTIDE SEQUENCE [LARGE SCALE GENOMIC DNA]</scope>
    <source>
        <strain>GEY</strain>
        <strain evidence="19">DSM 9560</strain>
    </source>
</reference>
<evidence type="ECO:0000256" key="13">
    <source>
        <dbReference type="ARBA" id="ARBA00023075"/>
    </source>
</evidence>
<dbReference type="GO" id="GO:0055085">
    <property type="term" value="P:transmembrane transport"/>
    <property type="evidence" value="ECO:0007669"/>
    <property type="project" value="InterPro"/>
</dbReference>
<evidence type="ECO:0000256" key="2">
    <source>
        <dbReference type="ARBA" id="ARBA00022475"/>
    </source>
</evidence>
<dbReference type="GO" id="GO:0010181">
    <property type="term" value="F:FMN binding"/>
    <property type="evidence" value="ECO:0007669"/>
    <property type="project" value="InterPro"/>
</dbReference>
<dbReference type="HAMAP" id="MF_00426">
    <property type="entry name" value="NqrB"/>
    <property type="match status" value="1"/>
</dbReference>
<keyword evidence="8 16" id="KW-1278">Translocase</keyword>
<evidence type="ECO:0000256" key="3">
    <source>
        <dbReference type="ARBA" id="ARBA00022519"/>
    </source>
</evidence>
<evidence type="ECO:0000256" key="12">
    <source>
        <dbReference type="ARBA" id="ARBA00023065"/>
    </source>
</evidence>
<gene>
    <name evidence="16" type="primary">nqrB</name>
    <name evidence="18" type="ORF">SAMN04488541_1001113</name>
</gene>
<feature type="modified residue" description="FMN phosphoryl threonine" evidence="16 17">
    <location>
        <position position="222"/>
    </location>
</feature>
<comment type="similarity">
    <text evidence="16">Belongs to the NqrB/RnfD family.</text>
</comment>
<dbReference type="GO" id="GO:0006814">
    <property type="term" value="P:sodium ion transport"/>
    <property type="evidence" value="ECO:0007669"/>
    <property type="project" value="UniProtKB-UniRule"/>
</dbReference>
<evidence type="ECO:0000256" key="14">
    <source>
        <dbReference type="ARBA" id="ARBA00023136"/>
    </source>
</evidence>
<feature type="transmembrane region" description="Helical" evidence="16">
    <location>
        <begin position="98"/>
        <end position="120"/>
    </location>
</feature>
<evidence type="ECO:0000256" key="4">
    <source>
        <dbReference type="ARBA" id="ARBA00022553"/>
    </source>
</evidence>
<dbReference type="AlphaFoldDB" id="A0A1I2ACA7"/>
<keyword evidence="10 16" id="KW-0520">NAD</keyword>
<organism evidence="18 19">
    <name type="scientific">Thermoflexibacter ruber</name>
    <dbReference type="NCBI Taxonomy" id="1003"/>
    <lineage>
        <taxon>Bacteria</taxon>
        <taxon>Pseudomonadati</taxon>
        <taxon>Bacteroidota</taxon>
        <taxon>Cytophagia</taxon>
        <taxon>Cytophagales</taxon>
        <taxon>Thermoflexibacteraceae</taxon>
        <taxon>Thermoflexibacter</taxon>
    </lineage>
</organism>
<comment type="subcellular location">
    <subcellularLocation>
        <location evidence="16">Cell membrane</location>
        <topology evidence="16">Multi-pass membrane protein</topology>
    </subcellularLocation>
</comment>
<feature type="transmembrane region" description="Helical" evidence="16">
    <location>
        <begin position="348"/>
        <end position="365"/>
    </location>
</feature>
<dbReference type="PANTHER" id="PTHR30578:SF1">
    <property type="entry name" value="NA(+)-TRANSLOCATING NADH-QUINONE REDUCTASE SUBUNIT B"/>
    <property type="match status" value="1"/>
</dbReference>
<dbReference type="InterPro" id="IPR004338">
    <property type="entry name" value="NqrB/RnfD"/>
</dbReference>
<evidence type="ECO:0000256" key="15">
    <source>
        <dbReference type="ARBA" id="ARBA00023201"/>
    </source>
</evidence>
<keyword evidence="2 16" id="KW-1003">Cell membrane</keyword>
<dbReference type="Proteomes" id="UP000199513">
    <property type="component" value="Unassembled WGS sequence"/>
</dbReference>
<evidence type="ECO:0000256" key="5">
    <source>
        <dbReference type="ARBA" id="ARBA00022630"/>
    </source>
</evidence>
<keyword evidence="6 16" id="KW-0288">FMN</keyword>
<evidence type="ECO:0000256" key="7">
    <source>
        <dbReference type="ARBA" id="ARBA00022692"/>
    </source>
</evidence>
<comment type="cofactor">
    <cofactor evidence="16 17">
        <name>FMN</name>
        <dbReference type="ChEBI" id="CHEBI:58210"/>
    </cofactor>
</comment>
<dbReference type="EMBL" id="FONY01000001">
    <property type="protein sequence ID" value="SFE41526.1"/>
    <property type="molecule type" value="Genomic_DNA"/>
</dbReference>
<dbReference type="GO" id="GO:0022904">
    <property type="term" value="P:respiratory electron transport chain"/>
    <property type="evidence" value="ECO:0007669"/>
    <property type="project" value="InterPro"/>
</dbReference>
<keyword evidence="19" id="KW-1185">Reference proteome</keyword>
<keyword evidence="4 16" id="KW-0597">Phosphoprotein</keyword>
<feature type="transmembrane region" description="Helical" evidence="16">
    <location>
        <begin position="58"/>
        <end position="78"/>
    </location>
</feature>
<evidence type="ECO:0000256" key="1">
    <source>
        <dbReference type="ARBA" id="ARBA00022448"/>
    </source>
</evidence>
<dbReference type="RefSeq" id="WP_091538300.1">
    <property type="nucleotide sequence ID" value="NZ_FONY01000001.1"/>
</dbReference>
<comment type="function">
    <text evidence="16">NQR complex catalyzes the reduction of ubiquinone-1 to ubiquinol by two successive reactions, coupled with the transport of Na(+) ions from the cytoplasm to the periplasm. NqrA to NqrE are probably involved in the second step, the conversion of ubisemiquinone to ubiquinol.</text>
</comment>
<feature type="transmembrane region" description="Helical" evidence="16">
    <location>
        <begin position="319"/>
        <end position="336"/>
    </location>
</feature>
<evidence type="ECO:0000256" key="11">
    <source>
        <dbReference type="ARBA" id="ARBA00023053"/>
    </source>
</evidence>
<keyword evidence="1 16" id="KW-0813">Transport</keyword>
<dbReference type="NCBIfam" id="NF003756">
    <property type="entry name" value="PRK05349.1"/>
    <property type="match status" value="1"/>
</dbReference>
<feature type="transmembrane region" description="Helical" evidence="16">
    <location>
        <begin position="255"/>
        <end position="280"/>
    </location>
</feature>
<dbReference type="EC" id="7.2.1.1" evidence="16"/>
<feature type="transmembrane region" description="Helical" evidence="16">
    <location>
        <begin position="132"/>
        <end position="163"/>
    </location>
</feature>
<keyword evidence="14 16" id="KW-0472">Membrane</keyword>
<dbReference type="InterPro" id="IPR010966">
    <property type="entry name" value="NqrB"/>
</dbReference>
<keyword evidence="3" id="KW-0997">Cell inner membrane</keyword>
<dbReference type="Pfam" id="PF03116">
    <property type="entry name" value="NQR2_RnfD_RnfE"/>
    <property type="match status" value="1"/>
</dbReference>
<dbReference type="GO" id="GO:0005886">
    <property type="term" value="C:plasma membrane"/>
    <property type="evidence" value="ECO:0007669"/>
    <property type="project" value="UniProtKB-SubCell"/>
</dbReference>
<comment type="catalytic activity">
    <reaction evidence="16">
        <text>a ubiquinone + n Na(+)(in) + NADH + H(+) = a ubiquinol + n Na(+)(out) + NAD(+)</text>
        <dbReference type="Rhea" id="RHEA:47748"/>
        <dbReference type="Rhea" id="RHEA-COMP:9565"/>
        <dbReference type="Rhea" id="RHEA-COMP:9566"/>
        <dbReference type="ChEBI" id="CHEBI:15378"/>
        <dbReference type="ChEBI" id="CHEBI:16389"/>
        <dbReference type="ChEBI" id="CHEBI:17976"/>
        <dbReference type="ChEBI" id="CHEBI:29101"/>
        <dbReference type="ChEBI" id="CHEBI:57540"/>
        <dbReference type="ChEBI" id="CHEBI:57945"/>
        <dbReference type="EC" id="7.2.1.1"/>
    </reaction>
</comment>
<dbReference type="PANTHER" id="PTHR30578">
    <property type="entry name" value="ELECTRON TRANSPORT COMPLEX PROTEIN RNFD"/>
    <property type="match status" value="1"/>
</dbReference>
<evidence type="ECO:0000256" key="9">
    <source>
        <dbReference type="ARBA" id="ARBA00022989"/>
    </source>
</evidence>
<comment type="subunit">
    <text evidence="16">Composed of six subunits; NqrA, NqrB, NqrC, NqrD, NqrE and NqrF.</text>
</comment>
<keyword evidence="12 16" id="KW-0406">Ion transport</keyword>
<evidence type="ECO:0000256" key="17">
    <source>
        <dbReference type="PIRSR" id="PIRSR016055-50"/>
    </source>
</evidence>
<evidence type="ECO:0000256" key="16">
    <source>
        <dbReference type="HAMAP-Rule" id="MF_00426"/>
    </source>
</evidence>
<keyword evidence="11 16" id="KW-0915">Sodium</keyword>
<keyword evidence="5 16" id="KW-0285">Flavoprotein</keyword>
<feature type="transmembrane region" description="Helical" evidence="16">
    <location>
        <begin position="289"/>
        <end position="307"/>
    </location>
</feature>
<name>A0A1I2ACA7_9BACT</name>
<keyword evidence="7 16" id="KW-0812">Transmembrane</keyword>
<dbReference type="OrthoDB" id="9776359at2"/>
<keyword evidence="13 16" id="KW-0830">Ubiquinone</keyword>
<dbReference type="PIRSF" id="PIRSF016055">
    <property type="entry name" value="NADH-UbQ_OxRdtase_B_su"/>
    <property type="match status" value="1"/>
</dbReference>
<keyword evidence="15 16" id="KW-0739">Sodium transport</keyword>
<evidence type="ECO:0000313" key="18">
    <source>
        <dbReference type="EMBL" id="SFE41526.1"/>
    </source>
</evidence>
<evidence type="ECO:0000313" key="19">
    <source>
        <dbReference type="Proteomes" id="UP000199513"/>
    </source>
</evidence>
<dbReference type="GO" id="GO:0016655">
    <property type="term" value="F:oxidoreductase activity, acting on NAD(P)H, quinone or similar compound as acceptor"/>
    <property type="evidence" value="ECO:0007669"/>
    <property type="project" value="UniProtKB-UniRule"/>
</dbReference>
<dbReference type="NCBIfam" id="TIGR01937">
    <property type="entry name" value="nqrB"/>
    <property type="match status" value="1"/>
</dbReference>
<sequence length="408" mass="44515">MKFLHKILEKQRPLFEKGGKFERFFYLFEAGETFLFTPPTTTAPKGVQIRDAIDLKRLMMTVVIAMLPCLLFGMWNVGHQHALAFGKEMSFMDKFLFGAWYVVPMIIVSYASGGLVEVIFAIIRKHPINEGYLVTGLLVPLICPVTIPLWQIALANIFAVVLAKEVFGGTGMNVLNIAMTARAFLYFAYPSQISGDVWTANENGEVIALGTQGLVDGYSGATALSIASSAGTQGKPVLEAFAATWSEGLFSFWNLFWGAIPGCVGETSTLMALVGALILVGTGVASGRIIVGVFAGAYVMGWIFNLLSSNTFAQIPPHYHLVMGGLAFGAVFMATDPVSASHTNVGKWIYGFLIGVLTVIIRVVNPAYPEGIMLAVLLMNVFAPLIDHYVIEANKKRRERRLVRREAI</sequence>
<protein>
    <recommendedName>
        <fullName evidence="16">Na(+)-translocating NADH-quinone reductase subunit B</fullName>
        <shortName evidence="16">Na(+)-NQR subunit B</shortName>
        <shortName evidence="16">Na(+)-translocating NQR subunit B</shortName>
        <ecNumber evidence="16">7.2.1.1</ecNumber>
    </recommendedName>
    <alternativeName>
        <fullName evidence="16">NQR complex subunit B</fullName>
    </alternativeName>
    <alternativeName>
        <fullName evidence="16">NQR-1 subunit B</fullName>
    </alternativeName>
</protein>
<evidence type="ECO:0000256" key="6">
    <source>
        <dbReference type="ARBA" id="ARBA00022643"/>
    </source>
</evidence>
<dbReference type="STRING" id="1003.SAMN04488541_1001113"/>